<dbReference type="EMBL" id="CP071444">
    <property type="protein sequence ID" value="QSX07570.1"/>
    <property type="molecule type" value="Genomic_DNA"/>
</dbReference>
<evidence type="ECO:0000313" key="3">
    <source>
        <dbReference type="Proteomes" id="UP000663499"/>
    </source>
</evidence>
<accession>A0A975AHK3</accession>
<evidence type="ECO:0000313" key="2">
    <source>
        <dbReference type="EMBL" id="QSX07570.1"/>
    </source>
</evidence>
<reference evidence="2" key="1">
    <citation type="submission" date="2021-03" db="EMBL/GenBank/DDBJ databases">
        <title>Alkalibacter marinus sp. nov., isolated from tidal flat sediment.</title>
        <authorList>
            <person name="Namirimu T."/>
            <person name="Yang J.-A."/>
            <person name="Yang S.-H."/>
            <person name="Kim Y.-J."/>
            <person name="Kwon K.K."/>
        </authorList>
    </citation>
    <scope>NUCLEOTIDE SEQUENCE</scope>
    <source>
        <strain evidence="2">ES005</strain>
    </source>
</reference>
<feature type="transmembrane region" description="Helical" evidence="1">
    <location>
        <begin position="130"/>
        <end position="152"/>
    </location>
</feature>
<keyword evidence="1" id="KW-0472">Membrane</keyword>
<name>A0A975AHK3_9FIRM</name>
<dbReference type="KEGG" id="alka:J0B03_06930"/>
<keyword evidence="3" id="KW-1185">Reference proteome</keyword>
<keyword evidence="1" id="KW-0812">Transmembrane</keyword>
<dbReference type="Proteomes" id="UP000663499">
    <property type="component" value="Chromosome"/>
</dbReference>
<dbReference type="AlphaFoldDB" id="A0A975AHK3"/>
<feature type="transmembrane region" description="Helical" evidence="1">
    <location>
        <begin position="7"/>
        <end position="29"/>
    </location>
</feature>
<feature type="transmembrane region" description="Helical" evidence="1">
    <location>
        <begin position="35"/>
        <end position="55"/>
    </location>
</feature>
<proteinExistence type="predicted"/>
<sequence length="169" mass="19220">MKDKMNIILKWAVIGNLVHLLVAGLNTLINKESTGLMLLMTVLTLLVWTFIGFKLGGEVVKGKETDFLLFGFLCILPMLLFNLSAQVLQGTVEGLTTIQNYNLFYFLGAPVLFWNNPFYSIMNLFPESNIYIQMNINLMLVVLFSFLGAYIGKGFRIQQLRKSKKKQLN</sequence>
<protein>
    <submittedName>
        <fullName evidence="2">Uncharacterized protein</fullName>
    </submittedName>
</protein>
<feature type="transmembrane region" description="Helical" evidence="1">
    <location>
        <begin position="67"/>
        <end position="85"/>
    </location>
</feature>
<gene>
    <name evidence="2" type="ORF">J0B03_06930</name>
</gene>
<evidence type="ECO:0000256" key="1">
    <source>
        <dbReference type="SAM" id="Phobius"/>
    </source>
</evidence>
<keyword evidence="1" id="KW-1133">Transmembrane helix</keyword>
<dbReference type="RefSeq" id="WP_207298912.1">
    <property type="nucleotide sequence ID" value="NZ_CP071444.1"/>
</dbReference>
<organism evidence="2 3">
    <name type="scientific">Alkalibacter rhizosphaerae</name>
    <dbReference type="NCBI Taxonomy" id="2815577"/>
    <lineage>
        <taxon>Bacteria</taxon>
        <taxon>Bacillati</taxon>
        <taxon>Bacillota</taxon>
        <taxon>Clostridia</taxon>
        <taxon>Eubacteriales</taxon>
        <taxon>Eubacteriaceae</taxon>
        <taxon>Alkalibacter</taxon>
    </lineage>
</organism>